<evidence type="ECO:0000259" key="1">
    <source>
        <dbReference type="PROSITE" id="PS51184"/>
    </source>
</evidence>
<dbReference type="RefSeq" id="WP_129405132.1">
    <property type="nucleotide sequence ID" value="NZ_SBKP01000019.1"/>
</dbReference>
<feature type="domain" description="JmjC" evidence="1">
    <location>
        <begin position="97"/>
        <end position="258"/>
    </location>
</feature>
<organism evidence="2 3">
    <name type="scientific">Sphingobium fluviale</name>
    <dbReference type="NCBI Taxonomy" id="2506423"/>
    <lineage>
        <taxon>Bacteria</taxon>
        <taxon>Pseudomonadati</taxon>
        <taxon>Pseudomonadota</taxon>
        <taxon>Alphaproteobacteria</taxon>
        <taxon>Sphingomonadales</taxon>
        <taxon>Sphingomonadaceae</taxon>
        <taxon>Sphingobium</taxon>
    </lineage>
</organism>
<dbReference type="Pfam" id="PF13621">
    <property type="entry name" value="Cupin_8"/>
    <property type="match status" value="1"/>
</dbReference>
<dbReference type="Gene3D" id="2.60.120.650">
    <property type="entry name" value="Cupin"/>
    <property type="match status" value="1"/>
</dbReference>
<accession>A0A4Q1KD98</accession>
<dbReference type="EMBL" id="SBKP01000019">
    <property type="protein sequence ID" value="RXR25577.1"/>
    <property type="molecule type" value="Genomic_DNA"/>
</dbReference>
<dbReference type="Proteomes" id="UP000290958">
    <property type="component" value="Unassembled WGS sequence"/>
</dbReference>
<dbReference type="SMART" id="SM00558">
    <property type="entry name" value="JmjC"/>
    <property type="match status" value="1"/>
</dbReference>
<dbReference type="PROSITE" id="PS51184">
    <property type="entry name" value="JMJC"/>
    <property type="match status" value="1"/>
</dbReference>
<proteinExistence type="predicted"/>
<dbReference type="AlphaFoldDB" id="A0A4Q1KD98"/>
<comment type="caution">
    <text evidence="2">The sequence shown here is derived from an EMBL/GenBank/DDBJ whole genome shotgun (WGS) entry which is preliminary data.</text>
</comment>
<evidence type="ECO:0000313" key="2">
    <source>
        <dbReference type="EMBL" id="RXR25577.1"/>
    </source>
</evidence>
<dbReference type="OrthoDB" id="3776825at2"/>
<dbReference type="SUPFAM" id="SSF51197">
    <property type="entry name" value="Clavaminate synthase-like"/>
    <property type="match status" value="1"/>
</dbReference>
<sequence>MSLHQPINEGKAAPFAFDEAARAAFGAAYPDRHTHLHHRLAEHPLLSLTALAQLAERMPADRVEYNRGDLPLGIRPEDTPANGLTLGETIRTIDSNGSWAVLKNVERDPAYGALLDAALEDLRPLVEAQTGPMLHREAFIFLTSPGSITPFHMDPEHNILLQIRSDKTMHVFPTHDAETVPPRQAESFARGGHRNLVWEDRFMNRASAVHLAPGEAVLMPVKAPHFVKNGDGVSVSFSITWRSERSVAEGELHSLNARLRARGLPLVKVGRKPERQWIGRALFRLVNRLGWAV</sequence>
<evidence type="ECO:0000313" key="3">
    <source>
        <dbReference type="Proteomes" id="UP000290958"/>
    </source>
</evidence>
<name>A0A4Q1KD98_9SPHN</name>
<protein>
    <submittedName>
        <fullName evidence="2">Transcriptional regulator</fullName>
    </submittedName>
</protein>
<dbReference type="InterPro" id="IPR003347">
    <property type="entry name" value="JmjC_dom"/>
</dbReference>
<dbReference type="InterPro" id="IPR041667">
    <property type="entry name" value="Cupin_8"/>
</dbReference>
<keyword evidence="3" id="KW-1185">Reference proteome</keyword>
<reference evidence="3" key="1">
    <citation type="submission" date="2019-01" db="EMBL/GenBank/DDBJ databases">
        <title>Cytophagaceae bacterium strain CAR-16.</title>
        <authorList>
            <person name="Chen W.-M."/>
        </authorList>
    </citation>
    <scope>NUCLEOTIDE SEQUENCE [LARGE SCALE GENOMIC DNA]</scope>
    <source>
        <strain evidence="3">CHR27</strain>
    </source>
</reference>
<gene>
    <name evidence="2" type="ORF">EQG66_13780</name>
</gene>